<sequence length="211" mass="23507">MMDYVVEYQNRLLVERFGDLKGKLCYEGYYGRKKPCEICALRQAIESGRSEVREVKTEDGRIYEFRFIPFTDASGVTKAVEVTTDIGERKNAEEALRVASDELREVRGELIRAEKLAAIGQLASGVGHELRNPLGAIRNAVFYVRRRIAKSALPATEPKVLEFLDIIDGEVNSANKVINDLLGFSRIAKPTVSPVNIGGIIEDALKHVPMP</sequence>
<evidence type="ECO:0000256" key="1">
    <source>
        <dbReference type="ARBA" id="ARBA00022553"/>
    </source>
</evidence>
<dbReference type="SUPFAM" id="SSF47384">
    <property type="entry name" value="Homodimeric domain of signal transducing histidine kinase"/>
    <property type="match status" value="1"/>
</dbReference>
<dbReference type="InterPro" id="IPR036097">
    <property type="entry name" value="HisK_dim/P_sf"/>
</dbReference>
<feature type="coiled-coil region" evidence="7">
    <location>
        <begin position="89"/>
        <end position="116"/>
    </location>
</feature>
<evidence type="ECO:0000256" key="3">
    <source>
        <dbReference type="ARBA" id="ARBA00022741"/>
    </source>
</evidence>
<protein>
    <recommendedName>
        <fullName evidence="8">PAC domain-containing protein</fullName>
    </recommendedName>
</protein>
<gene>
    <name evidence="9" type="ORF">S01H4_45564</name>
</gene>
<evidence type="ECO:0000256" key="5">
    <source>
        <dbReference type="ARBA" id="ARBA00022840"/>
    </source>
</evidence>
<keyword evidence="1" id="KW-0597">Phosphoprotein</keyword>
<organism evidence="9">
    <name type="scientific">marine sediment metagenome</name>
    <dbReference type="NCBI Taxonomy" id="412755"/>
    <lineage>
        <taxon>unclassified sequences</taxon>
        <taxon>metagenomes</taxon>
        <taxon>ecological metagenomes</taxon>
    </lineage>
</organism>
<feature type="non-terminal residue" evidence="9">
    <location>
        <position position="211"/>
    </location>
</feature>
<dbReference type="PANTHER" id="PTHR43065:SF10">
    <property type="entry name" value="PEROXIDE STRESS-ACTIVATED HISTIDINE KINASE MAK3"/>
    <property type="match status" value="1"/>
</dbReference>
<keyword evidence="4" id="KW-0418">Kinase</keyword>
<dbReference type="AlphaFoldDB" id="X1DUS8"/>
<dbReference type="PANTHER" id="PTHR43065">
    <property type="entry name" value="SENSOR HISTIDINE KINASE"/>
    <property type="match status" value="1"/>
</dbReference>
<evidence type="ECO:0000256" key="2">
    <source>
        <dbReference type="ARBA" id="ARBA00022679"/>
    </source>
</evidence>
<dbReference type="PROSITE" id="PS50113">
    <property type="entry name" value="PAC"/>
    <property type="match status" value="1"/>
</dbReference>
<evidence type="ECO:0000313" key="9">
    <source>
        <dbReference type="EMBL" id="GAH00163.1"/>
    </source>
</evidence>
<feature type="domain" description="PAC" evidence="8">
    <location>
        <begin position="48"/>
        <end position="98"/>
    </location>
</feature>
<dbReference type="EMBL" id="BART01025378">
    <property type="protein sequence ID" value="GAH00163.1"/>
    <property type="molecule type" value="Genomic_DNA"/>
</dbReference>
<evidence type="ECO:0000259" key="8">
    <source>
        <dbReference type="PROSITE" id="PS50113"/>
    </source>
</evidence>
<dbReference type="InterPro" id="IPR035965">
    <property type="entry name" value="PAS-like_dom_sf"/>
</dbReference>
<evidence type="ECO:0000256" key="4">
    <source>
        <dbReference type="ARBA" id="ARBA00022777"/>
    </source>
</evidence>
<dbReference type="GO" id="GO:0000155">
    <property type="term" value="F:phosphorelay sensor kinase activity"/>
    <property type="evidence" value="ECO:0007669"/>
    <property type="project" value="InterPro"/>
</dbReference>
<dbReference type="Gene3D" id="1.10.287.130">
    <property type="match status" value="1"/>
</dbReference>
<keyword evidence="2" id="KW-0808">Transferase</keyword>
<accession>X1DUS8</accession>
<dbReference type="InterPro" id="IPR003661">
    <property type="entry name" value="HisK_dim/P_dom"/>
</dbReference>
<dbReference type="SUPFAM" id="SSF55785">
    <property type="entry name" value="PYP-like sensor domain (PAS domain)"/>
    <property type="match status" value="1"/>
</dbReference>
<reference evidence="9" key="1">
    <citation type="journal article" date="2014" name="Front. Microbiol.">
        <title>High frequency of phylogenetically diverse reductive dehalogenase-homologous genes in deep subseafloor sedimentary metagenomes.</title>
        <authorList>
            <person name="Kawai M."/>
            <person name="Futagami T."/>
            <person name="Toyoda A."/>
            <person name="Takaki Y."/>
            <person name="Nishi S."/>
            <person name="Hori S."/>
            <person name="Arai W."/>
            <person name="Tsubouchi T."/>
            <person name="Morono Y."/>
            <person name="Uchiyama I."/>
            <person name="Ito T."/>
            <person name="Fujiyama A."/>
            <person name="Inagaki F."/>
            <person name="Takami H."/>
        </authorList>
    </citation>
    <scope>NUCLEOTIDE SEQUENCE</scope>
    <source>
        <strain evidence="9">Expedition CK06-06</strain>
    </source>
</reference>
<dbReference type="GO" id="GO:0005524">
    <property type="term" value="F:ATP binding"/>
    <property type="evidence" value="ECO:0007669"/>
    <property type="project" value="UniProtKB-KW"/>
</dbReference>
<dbReference type="Gene3D" id="3.30.450.20">
    <property type="entry name" value="PAS domain"/>
    <property type="match status" value="1"/>
</dbReference>
<keyword evidence="6" id="KW-0902">Two-component regulatory system</keyword>
<dbReference type="SMART" id="SM00388">
    <property type="entry name" value="HisKA"/>
    <property type="match status" value="1"/>
</dbReference>
<comment type="caution">
    <text evidence="9">The sequence shown here is derived from an EMBL/GenBank/DDBJ whole genome shotgun (WGS) entry which is preliminary data.</text>
</comment>
<dbReference type="CDD" id="cd00082">
    <property type="entry name" value="HisKA"/>
    <property type="match status" value="1"/>
</dbReference>
<evidence type="ECO:0000256" key="7">
    <source>
        <dbReference type="SAM" id="Coils"/>
    </source>
</evidence>
<evidence type="ECO:0000256" key="6">
    <source>
        <dbReference type="ARBA" id="ARBA00023012"/>
    </source>
</evidence>
<keyword evidence="3" id="KW-0547">Nucleotide-binding</keyword>
<keyword evidence="7" id="KW-0175">Coiled coil</keyword>
<dbReference type="InterPro" id="IPR000700">
    <property type="entry name" value="PAS-assoc_C"/>
</dbReference>
<proteinExistence type="predicted"/>
<name>X1DUS8_9ZZZZ</name>
<dbReference type="Pfam" id="PF00512">
    <property type="entry name" value="HisKA"/>
    <property type="match status" value="1"/>
</dbReference>
<keyword evidence="5" id="KW-0067">ATP-binding</keyword>